<evidence type="ECO:0008006" key="4">
    <source>
        <dbReference type="Google" id="ProtNLM"/>
    </source>
</evidence>
<evidence type="ECO:0000313" key="3">
    <source>
        <dbReference type="Proteomes" id="UP000034071"/>
    </source>
</evidence>
<dbReference type="OrthoDB" id="1524207at2"/>
<dbReference type="KEGG" id="kge:TQ33_1339"/>
<feature type="signal peptide" evidence="1">
    <location>
        <begin position="1"/>
        <end position="28"/>
    </location>
</feature>
<proteinExistence type="predicted"/>
<dbReference type="AlphaFoldDB" id="A0A0F6RCB8"/>
<evidence type="ECO:0000313" key="2">
    <source>
        <dbReference type="EMBL" id="AKE52293.1"/>
    </source>
</evidence>
<organism evidence="2 3">
    <name type="scientific">Kangiella geojedonensis</name>
    <dbReference type="NCBI Taxonomy" id="914150"/>
    <lineage>
        <taxon>Bacteria</taxon>
        <taxon>Pseudomonadati</taxon>
        <taxon>Pseudomonadota</taxon>
        <taxon>Gammaproteobacteria</taxon>
        <taxon>Kangiellales</taxon>
        <taxon>Kangiellaceae</taxon>
        <taxon>Kangiella</taxon>
    </lineage>
</organism>
<keyword evidence="3" id="KW-1185">Reference proteome</keyword>
<sequence length="195" mass="21793">MKKVLKLITSLILATLITACACSSCAPAQDIEDYIGPQQAAFFNNLKSLCGKTFVGETVYPEDPDHDFAGKKLVATVENCGARNIAIPFSVGEDTSRTWVITATYDGLLFKHFHQNPDGSHHDVSFYGGFASDYKGQKGTAYKQYFPADEQTAEMIPAAKTNAWMMEFNPETKELTYYLERHQKPRYKAVLTLQE</sequence>
<accession>A0A0F6RCB8</accession>
<keyword evidence="1" id="KW-0732">Signal</keyword>
<name>A0A0F6RCB8_9GAMM</name>
<dbReference type="EMBL" id="CP010975">
    <property type="protein sequence ID" value="AKE52293.1"/>
    <property type="molecule type" value="Genomic_DNA"/>
</dbReference>
<evidence type="ECO:0000256" key="1">
    <source>
        <dbReference type="SAM" id="SignalP"/>
    </source>
</evidence>
<dbReference type="STRING" id="914150.TQ33_1339"/>
<dbReference type="PROSITE" id="PS51257">
    <property type="entry name" value="PROKAR_LIPOPROTEIN"/>
    <property type="match status" value="1"/>
</dbReference>
<feature type="chain" id="PRO_5002508928" description="Lipoprotein" evidence="1">
    <location>
        <begin position="29"/>
        <end position="195"/>
    </location>
</feature>
<reference evidence="2 3" key="1">
    <citation type="submission" date="2015-02" db="EMBL/GenBank/DDBJ databases">
        <title>Complete genome sequence of Kangiella geojedonensis strain YCS-5T.</title>
        <authorList>
            <person name="Kim K.M."/>
        </authorList>
    </citation>
    <scope>NUCLEOTIDE SEQUENCE [LARGE SCALE GENOMIC DNA]</scope>
    <source>
        <strain evidence="2 3">YCS-5</strain>
    </source>
</reference>
<dbReference type="RefSeq" id="WP_046561382.1">
    <property type="nucleotide sequence ID" value="NZ_CP010975.1"/>
</dbReference>
<protein>
    <recommendedName>
        <fullName evidence="4">Lipoprotein</fullName>
    </recommendedName>
</protein>
<dbReference type="Proteomes" id="UP000034071">
    <property type="component" value="Chromosome"/>
</dbReference>
<gene>
    <name evidence="2" type="ORF">TQ33_1339</name>
</gene>
<dbReference type="HOGENOM" id="CLU_117646_0_0_6"/>